<feature type="domain" description="HTH cro/C1-type" evidence="1">
    <location>
        <begin position="24"/>
        <end position="83"/>
    </location>
</feature>
<dbReference type="GO" id="GO:0003677">
    <property type="term" value="F:DNA binding"/>
    <property type="evidence" value="ECO:0007669"/>
    <property type="project" value="InterPro"/>
</dbReference>
<reference evidence="2 3" key="1">
    <citation type="submission" date="2019-05" db="EMBL/GenBank/DDBJ databases">
        <title>Burkholderia sp. DHOD12, isolated from subtropical forest soil.</title>
        <authorList>
            <person name="Gao Z.-H."/>
            <person name="Qiu L.-H."/>
        </authorList>
    </citation>
    <scope>NUCLEOTIDE SEQUENCE [LARGE SCALE GENOMIC DNA]</scope>
    <source>
        <strain evidence="2 3">DHOD12</strain>
    </source>
</reference>
<dbReference type="InterPro" id="IPR010982">
    <property type="entry name" value="Lambda_DNA-bd_dom_sf"/>
</dbReference>
<name>A0A4P8IQP8_9BURK</name>
<protein>
    <submittedName>
        <fullName evidence="2">Helix-turn-helix transcriptional regulator</fullName>
    </submittedName>
</protein>
<organism evidence="2 3">
    <name type="scientific">Trinickia violacea</name>
    <dbReference type="NCBI Taxonomy" id="2571746"/>
    <lineage>
        <taxon>Bacteria</taxon>
        <taxon>Pseudomonadati</taxon>
        <taxon>Pseudomonadota</taxon>
        <taxon>Betaproteobacteria</taxon>
        <taxon>Burkholderiales</taxon>
        <taxon>Burkholderiaceae</taxon>
        <taxon>Trinickia</taxon>
    </lineage>
</organism>
<sequence>MSKPVTRSYSRYNQEAVELLALTLRSARIEKKMTVANLAERAGMSRSLIQRIESGDMGCAIGAVFEVAAILGVRLFDAEPNALTRHLVQAREKLTLLPKAVHTPAREVNDEF</sequence>
<accession>A0A4P8IQP8</accession>
<dbReference type="OrthoDB" id="9182103at2"/>
<keyword evidence="3" id="KW-1185">Reference proteome</keyword>
<dbReference type="InterPro" id="IPR001387">
    <property type="entry name" value="Cro/C1-type_HTH"/>
</dbReference>
<dbReference type="Proteomes" id="UP000298656">
    <property type="component" value="Chromosome 1"/>
</dbReference>
<dbReference type="Pfam" id="PF01381">
    <property type="entry name" value="HTH_3"/>
    <property type="match status" value="1"/>
</dbReference>
<evidence type="ECO:0000313" key="2">
    <source>
        <dbReference type="EMBL" id="QCP49443.1"/>
    </source>
</evidence>
<dbReference type="SUPFAM" id="SSF47413">
    <property type="entry name" value="lambda repressor-like DNA-binding domains"/>
    <property type="match status" value="1"/>
</dbReference>
<dbReference type="EMBL" id="CP040077">
    <property type="protein sequence ID" value="QCP49443.1"/>
    <property type="molecule type" value="Genomic_DNA"/>
</dbReference>
<dbReference type="KEGG" id="tvl:FAZ95_09800"/>
<evidence type="ECO:0000259" key="1">
    <source>
        <dbReference type="PROSITE" id="PS50943"/>
    </source>
</evidence>
<proteinExistence type="predicted"/>
<dbReference type="CDD" id="cd00093">
    <property type="entry name" value="HTH_XRE"/>
    <property type="match status" value="1"/>
</dbReference>
<evidence type="ECO:0000313" key="3">
    <source>
        <dbReference type="Proteomes" id="UP000298656"/>
    </source>
</evidence>
<dbReference type="RefSeq" id="WP_137332271.1">
    <property type="nucleotide sequence ID" value="NZ_CP040077.1"/>
</dbReference>
<dbReference type="PROSITE" id="PS50943">
    <property type="entry name" value="HTH_CROC1"/>
    <property type="match status" value="1"/>
</dbReference>
<gene>
    <name evidence="2" type="ORF">FAZ95_09800</name>
</gene>
<dbReference type="SMART" id="SM00530">
    <property type="entry name" value="HTH_XRE"/>
    <property type="match status" value="1"/>
</dbReference>
<dbReference type="AlphaFoldDB" id="A0A4P8IQP8"/>
<dbReference type="Gene3D" id="1.10.260.40">
    <property type="entry name" value="lambda repressor-like DNA-binding domains"/>
    <property type="match status" value="1"/>
</dbReference>